<reference evidence="3 4" key="1">
    <citation type="submission" date="2016-04" db="EMBL/GenBank/DDBJ databases">
        <title>ATOL: Assembling a taxonomically balanced genome-scale reconstruction of the evolutionary history of the Enterobacteriaceae.</title>
        <authorList>
            <person name="Plunkett G.III."/>
            <person name="Neeno-Eckwall E.C."/>
            <person name="Glasner J.D."/>
            <person name="Perna N.T."/>
        </authorList>
    </citation>
    <scope>NUCLEOTIDE SEQUENCE [LARGE SCALE GENOMIC DNA]</scope>
    <source>
        <strain evidence="3 4">ATCC 19692</strain>
    </source>
</reference>
<dbReference type="Pfam" id="PF00419">
    <property type="entry name" value="Fimbrial"/>
    <property type="match status" value="1"/>
</dbReference>
<dbReference type="GO" id="GO:0043709">
    <property type="term" value="P:cell adhesion involved in single-species biofilm formation"/>
    <property type="evidence" value="ECO:0007669"/>
    <property type="project" value="TreeGrafter"/>
</dbReference>
<keyword evidence="4" id="KW-1185">Reference proteome</keyword>
<dbReference type="InterPro" id="IPR008966">
    <property type="entry name" value="Adhesion_dom_sf"/>
</dbReference>
<dbReference type="InterPro" id="IPR050263">
    <property type="entry name" value="Bact_Fimbrial_Adh_Pro"/>
</dbReference>
<dbReference type="Gene3D" id="2.60.40.1090">
    <property type="entry name" value="Fimbrial-type adhesion domain"/>
    <property type="match status" value="1"/>
</dbReference>
<feature type="chain" id="PRO_5008278972" evidence="1">
    <location>
        <begin position="26"/>
        <end position="177"/>
    </location>
</feature>
<dbReference type="EMBL" id="LXEN01000041">
    <property type="protein sequence ID" value="OAT34746.1"/>
    <property type="molecule type" value="Genomic_DNA"/>
</dbReference>
<comment type="caution">
    <text evidence="3">The sequence shown here is derived from an EMBL/GenBank/DDBJ whole genome shotgun (WGS) entry which is preliminary data.</text>
</comment>
<dbReference type="GO" id="GO:0009289">
    <property type="term" value="C:pilus"/>
    <property type="evidence" value="ECO:0007669"/>
    <property type="project" value="InterPro"/>
</dbReference>
<feature type="domain" description="Fimbrial-type adhesion" evidence="2">
    <location>
        <begin position="32"/>
        <end position="176"/>
    </location>
</feature>
<dbReference type="STRING" id="1354337.M983_0980"/>
<dbReference type="PROSITE" id="PS51257">
    <property type="entry name" value="PROKAR_LIPOPROTEIN"/>
    <property type="match status" value="1"/>
</dbReference>
<keyword evidence="1" id="KW-0732">Signal</keyword>
<evidence type="ECO:0000256" key="1">
    <source>
        <dbReference type="SAM" id="SignalP"/>
    </source>
</evidence>
<protein>
    <submittedName>
        <fullName evidence="3">Type 1 fimbrae adaptor subunit</fullName>
    </submittedName>
</protein>
<proteinExistence type="predicted"/>
<dbReference type="OrthoDB" id="6466381at2"/>
<dbReference type="AlphaFoldDB" id="A0A198GEU8"/>
<accession>A0A198GEU8</accession>
<dbReference type="InterPro" id="IPR000259">
    <property type="entry name" value="Adhesion_dom_fimbrial"/>
</dbReference>
<dbReference type="InterPro" id="IPR036937">
    <property type="entry name" value="Adhesion_dom_fimbrial_sf"/>
</dbReference>
<dbReference type="Proteomes" id="UP000094023">
    <property type="component" value="Unassembled WGS sequence"/>
</dbReference>
<feature type="signal peptide" evidence="1">
    <location>
        <begin position="1"/>
        <end position="25"/>
    </location>
</feature>
<organism evidence="3 4">
    <name type="scientific">Proteus myxofaciens ATCC 19692</name>
    <dbReference type="NCBI Taxonomy" id="1354337"/>
    <lineage>
        <taxon>Bacteria</taxon>
        <taxon>Pseudomonadati</taxon>
        <taxon>Pseudomonadota</taxon>
        <taxon>Gammaproteobacteria</taxon>
        <taxon>Enterobacterales</taxon>
        <taxon>Morganellaceae</taxon>
        <taxon>Proteus</taxon>
    </lineage>
</organism>
<evidence type="ECO:0000259" key="2">
    <source>
        <dbReference type="Pfam" id="PF00419"/>
    </source>
</evidence>
<gene>
    <name evidence="3" type="ORF">M983_0980</name>
</gene>
<evidence type="ECO:0000313" key="4">
    <source>
        <dbReference type="Proteomes" id="UP000094023"/>
    </source>
</evidence>
<dbReference type="PANTHER" id="PTHR33420">
    <property type="entry name" value="FIMBRIAL SUBUNIT ELFA-RELATED"/>
    <property type="match status" value="1"/>
</dbReference>
<dbReference type="SUPFAM" id="SSF49401">
    <property type="entry name" value="Bacterial adhesins"/>
    <property type="match status" value="1"/>
</dbReference>
<evidence type="ECO:0000313" key="3">
    <source>
        <dbReference type="EMBL" id="OAT34746.1"/>
    </source>
</evidence>
<name>A0A198GEU8_9GAMM</name>
<dbReference type="PANTHER" id="PTHR33420:SF25">
    <property type="entry name" value="PROTEIN FIMF"/>
    <property type="match status" value="1"/>
</dbReference>
<sequence length="177" mass="19474">MKMNKPLYILPIILLLSCISMMAKAVDTNLIIKGQVWSNSCDIAIGSQNFTVDLGANASKNFLDLNRRGPKKSFNIILSRCGETAKGAYLSFNGQQDPFNHDLLKLNNEPESATGVAIMITDINDTLLPINKNRAIMVELQPSVSNVINLNAELVSVRLPITMGKFTANSNFVLEYL</sequence>